<evidence type="ECO:0000259" key="7">
    <source>
        <dbReference type="Pfam" id="PF04130"/>
    </source>
</evidence>
<proteinExistence type="inferred from homology"/>
<dbReference type="AlphaFoldDB" id="A0A8B9LVA5"/>
<comment type="subcellular location">
    <subcellularLocation>
        <location evidence="1">Cytoplasm</location>
        <location evidence="1">Cytoskeleton</location>
        <location evidence="1">Microtubule organizing center</location>
        <location evidence="1">Centrosome</location>
    </subcellularLocation>
</comment>
<keyword evidence="5" id="KW-0206">Cytoskeleton</keyword>
<sequence>MAALDQKSPNVLLQSLCCRITGKSEADVAYQFQYAVRVIGSNYAPTIERDEFLVSEKIKKECECYELLYHKILCEDPRKPSNRVGNYGTVFAQALPRDAHSTPFYYARPQSLSLSYPERSVLAAHNASSMGTSGIGSLGVYPVNGPCPSPQSLLTGPGAQPIADPSRGSRLAWALPVSGSPSGPSPPTSRPPAGPASVPAARPLQRLRRDGDGSGESEISEAALVRDILYVFQGIDGKFIKMCSPENCYKIDSKVPLCKSLRDTSSRLAELGWLHNKVRKYTDSRSLDRAFGLVGQSFCASLHQELKEYYRLLSVLHAQLQVEDDQGVNVGVDSTLTLRRLLVWTYDPKIRLKTLAALVDYCQGRKGGELASAVHAYGKTGDPHMRALVQHILGLVSHPILNFLYRWIYDGELEDTYHEFFVASDPTVKTDRLWHDKYSLRKSMIPSFITMDQARKVLLIGKSINFLHQVCHDRTPPGKILPASKSTDSPKDAAELFTDLEGAFQSKIDAAYFETSKYLLDVLNKNYQLLDHLQAMRRYLLLGQGDFIRHLMDLLKPELARAATTLYQHNLTGILETAVRATNAQFDSPEILKRLDVRLLEVSPGDTGWDVFSLDYHVDGPIATVFTRDCMSHYLRVFNFLWRAKRMEYILTDIWKSQMCNAKLLKSMPELSGVLHQCHILASEMVHFIHQMQYYITFEVLECSWDELWNKVQQAQDLDHIIAAHDVFLDTIISRCLLDSNSRSLLNQLRAVFDQIIEFQNAQDTLYRSALEELQLRVQYEDSKRQRQQEGEWGVTAEQEAAENKRVQDFKDTIPKMCSQLRLLTHFYQGIVQEFLRLLMTSSDESLQFLSFRLDFNEHYKARDPRLRPSLGATRGRRSSNI</sequence>
<organism evidence="9 10">
    <name type="scientific">Astyanax mexicanus</name>
    <name type="common">Blind cave fish</name>
    <name type="synonym">Astyanax fasciatus mexicanus</name>
    <dbReference type="NCBI Taxonomy" id="7994"/>
    <lineage>
        <taxon>Eukaryota</taxon>
        <taxon>Metazoa</taxon>
        <taxon>Chordata</taxon>
        <taxon>Craniata</taxon>
        <taxon>Vertebrata</taxon>
        <taxon>Euteleostomi</taxon>
        <taxon>Actinopterygii</taxon>
        <taxon>Neopterygii</taxon>
        <taxon>Teleostei</taxon>
        <taxon>Ostariophysi</taxon>
        <taxon>Characiformes</taxon>
        <taxon>Characoidei</taxon>
        <taxon>Acestrorhamphidae</taxon>
        <taxon>Acestrorhamphinae</taxon>
        <taxon>Astyanax</taxon>
    </lineage>
</organism>
<dbReference type="GO" id="GO:0000930">
    <property type="term" value="C:gamma-tubulin complex"/>
    <property type="evidence" value="ECO:0007669"/>
    <property type="project" value="TreeGrafter"/>
</dbReference>
<name>A0A8B9LVA5_ASTMX</name>
<feature type="domain" description="Gamma tubulin complex component C-terminal" evidence="7">
    <location>
        <begin position="529"/>
        <end position="860"/>
    </location>
</feature>
<dbReference type="GO" id="GO:0000278">
    <property type="term" value="P:mitotic cell cycle"/>
    <property type="evidence" value="ECO:0007669"/>
    <property type="project" value="TreeGrafter"/>
</dbReference>
<evidence type="ECO:0000256" key="5">
    <source>
        <dbReference type="ARBA" id="ARBA00023212"/>
    </source>
</evidence>
<dbReference type="InterPro" id="IPR040457">
    <property type="entry name" value="GCP_C"/>
</dbReference>
<evidence type="ECO:0000259" key="8">
    <source>
        <dbReference type="Pfam" id="PF17681"/>
    </source>
</evidence>
<feature type="region of interest" description="Disordered" evidence="6">
    <location>
        <begin position="173"/>
        <end position="216"/>
    </location>
</feature>
<dbReference type="GO" id="GO:0005874">
    <property type="term" value="C:microtubule"/>
    <property type="evidence" value="ECO:0007669"/>
    <property type="project" value="UniProtKB-KW"/>
</dbReference>
<dbReference type="GO" id="GO:0000922">
    <property type="term" value="C:spindle pole"/>
    <property type="evidence" value="ECO:0007669"/>
    <property type="project" value="InterPro"/>
</dbReference>
<evidence type="ECO:0000313" key="9">
    <source>
        <dbReference type="Ensembl" id="ENSAMXP00005055916.1"/>
    </source>
</evidence>
<dbReference type="PANTHER" id="PTHR19302">
    <property type="entry name" value="GAMMA TUBULIN COMPLEX PROTEIN"/>
    <property type="match status" value="1"/>
</dbReference>
<evidence type="ECO:0000256" key="3">
    <source>
        <dbReference type="ARBA" id="ARBA00022490"/>
    </source>
</evidence>
<keyword evidence="3" id="KW-0963">Cytoplasm</keyword>
<reference evidence="9" key="1">
    <citation type="submission" date="2025-08" db="UniProtKB">
        <authorList>
            <consortium name="Ensembl"/>
        </authorList>
    </citation>
    <scope>IDENTIFICATION</scope>
</reference>
<feature type="compositionally biased region" description="Pro residues" evidence="6">
    <location>
        <begin position="183"/>
        <end position="194"/>
    </location>
</feature>
<evidence type="ECO:0000256" key="4">
    <source>
        <dbReference type="ARBA" id="ARBA00022701"/>
    </source>
</evidence>
<dbReference type="Gene3D" id="1.20.120.1900">
    <property type="entry name" value="Gamma-tubulin complex, C-terminal domain"/>
    <property type="match status" value="1"/>
</dbReference>
<protein>
    <submittedName>
        <fullName evidence="9">Tubulin, gamma complex associated protein 3</fullName>
    </submittedName>
</protein>
<comment type="similarity">
    <text evidence="2">Belongs to the TUBGCP family.</text>
</comment>
<dbReference type="GO" id="GO:0043015">
    <property type="term" value="F:gamma-tubulin binding"/>
    <property type="evidence" value="ECO:0007669"/>
    <property type="project" value="InterPro"/>
</dbReference>
<keyword evidence="4" id="KW-0493">Microtubule</keyword>
<dbReference type="GO" id="GO:0007020">
    <property type="term" value="P:microtubule nucleation"/>
    <property type="evidence" value="ECO:0007669"/>
    <property type="project" value="InterPro"/>
</dbReference>
<dbReference type="GO" id="GO:0005813">
    <property type="term" value="C:centrosome"/>
    <property type="evidence" value="ECO:0007669"/>
    <property type="project" value="UniProtKB-SubCell"/>
</dbReference>
<dbReference type="InterPro" id="IPR041470">
    <property type="entry name" value="GCP_N"/>
</dbReference>
<dbReference type="GO" id="GO:0051321">
    <property type="term" value="P:meiotic cell cycle"/>
    <property type="evidence" value="ECO:0007669"/>
    <property type="project" value="TreeGrafter"/>
</dbReference>
<feature type="domain" description="Gamma tubulin complex component protein N-terminal" evidence="8">
    <location>
        <begin position="225"/>
        <end position="525"/>
    </location>
</feature>
<dbReference type="InterPro" id="IPR007259">
    <property type="entry name" value="GCP"/>
</dbReference>
<dbReference type="InterPro" id="IPR042241">
    <property type="entry name" value="GCP_C_sf"/>
</dbReference>
<accession>A0A8B9LVA5</accession>
<dbReference type="PANTHER" id="PTHR19302:SF14">
    <property type="entry name" value="GAMMA-TUBULIN COMPLEX COMPONENT 3"/>
    <property type="match status" value="1"/>
</dbReference>
<dbReference type="GO" id="GO:0051225">
    <property type="term" value="P:spindle assembly"/>
    <property type="evidence" value="ECO:0007669"/>
    <property type="project" value="TreeGrafter"/>
</dbReference>
<evidence type="ECO:0000313" key="10">
    <source>
        <dbReference type="Proteomes" id="UP000694621"/>
    </source>
</evidence>
<dbReference type="Ensembl" id="ENSAMXT00005060437.1">
    <property type="protein sequence ID" value="ENSAMXP00005055916.1"/>
    <property type="gene ID" value="ENSAMXG00005024858.1"/>
</dbReference>
<dbReference type="Pfam" id="PF17681">
    <property type="entry name" value="GCP_N_terminal"/>
    <property type="match status" value="1"/>
</dbReference>
<evidence type="ECO:0000256" key="1">
    <source>
        <dbReference type="ARBA" id="ARBA00004300"/>
    </source>
</evidence>
<evidence type="ECO:0000256" key="2">
    <source>
        <dbReference type="ARBA" id="ARBA00010337"/>
    </source>
</evidence>
<dbReference type="Pfam" id="PF04130">
    <property type="entry name" value="GCP_C_terminal"/>
    <property type="match status" value="1"/>
</dbReference>
<dbReference type="GO" id="GO:0051011">
    <property type="term" value="F:microtubule minus-end binding"/>
    <property type="evidence" value="ECO:0007669"/>
    <property type="project" value="TreeGrafter"/>
</dbReference>
<dbReference type="GO" id="GO:0031122">
    <property type="term" value="P:cytoplasmic microtubule organization"/>
    <property type="evidence" value="ECO:0007669"/>
    <property type="project" value="TreeGrafter"/>
</dbReference>
<dbReference type="Proteomes" id="UP000694621">
    <property type="component" value="Unplaced"/>
</dbReference>
<evidence type="ECO:0000256" key="6">
    <source>
        <dbReference type="SAM" id="MobiDB-lite"/>
    </source>
</evidence>